<feature type="domain" description="HTH tetR-type" evidence="4">
    <location>
        <begin position="18"/>
        <end position="64"/>
    </location>
</feature>
<dbReference type="SUPFAM" id="SSF48498">
    <property type="entry name" value="Tetracyclin repressor-like, C-terminal domain"/>
    <property type="match status" value="1"/>
</dbReference>
<organism evidence="5 6">
    <name type="scientific">Nonomuraea maritima</name>
    <dbReference type="NCBI Taxonomy" id="683260"/>
    <lineage>
        <taxon>Bacteria</taxon>
        <taxon>Bacillati</taxon>
        <taxon>Actinomycetota</taxon>
        <taxon>Actinomycetes</taxon>
        <taxon>Streptosporangiales</taxon>
        <taxon>Streptosporangiaceae</taxon>
        <taxon>Nonomuraea</taxon>
    </lineage>
</organism>
<reference evidence="5 6" key="1">
    <citation type="submission" date="2016-10" db="EMBL/GenBank/DDBJ databases">
        <authorList>
            <person name="de Groot N.N."/>
        </authorList>
    </citation>
    <scope>NUCLEOTIDE SEQUENCE [LARGE SCALE GENOMIC DNA]</scope>
    <source>
        <strain evidence="5 6">CGMCC 4.5681</strain>
    </source>
</reference>
<evidence type="ECO:0000313" key="5">
    <source>
        <dbReference type="EMBL" id="SDL11561.1"/>
    </source>
</evidence>
<protein>
    <submittedName>
        <fullName evidence="5">Regulatory protein, tetR family</fullName>
    </submittedName>
</protein>
<keyword evidence="3" id="KW-0804">Transcription</keyword>
<dbReference type="OrthoDB" id="9806334at2"/>
<sequence length="199" mass="21846">MQVKKEGTITGSARRMQIVKATIATIAELGYHQASFARIAERARLSSTRLISYHFDSKDELMSQVIATVHGDLAIYLERRVGGATTAREALDSYIRSTVAYVKEHPAEMRAATEIHHHRRPESPAGSSLLERLLARGRDGGEFAAFDTRVMAMAIHRTLDGLPLLLDASPGTDLDAYADELAALYARATGHAPADTFRR</sequence>
<dbReference type="RefSeq" id="WP_090769128.1">
    <property type="nucleotide sequence ID" value="NZ_JBICUH010000002.1"/>
</dbReference>
<dbReference type="Proteomes" id="UP000198683">
    <property type="component" value="Unassembled WGS sequence"/>
</dbReference>
<evidence type="ECO:0000259" key="4">
    <source>
        <dbReference type="Pfam" id="PF00440"/>
    </source>
</evidence>
<evidence type="ECO:0000256" key="3">
    <source>
        <dbReference type="ARBA" id="ARBA00023163"/>
    </source>
</evidence>
<evidence type="ECO:0000256" key="2">
    <source>
        <dbReference type="ARBA" id="ARBA00023125"/>
    </source>
</evidence>
<dbReference type="PANTHER" id="PTHR30055">
    <property type="entry name" value="HTH-TYPE TRANSCRIPTIONAL REGULATOR RUTR"/>
    <property type="match status" value="1"/>
</dbReference>
<dbReference type="AlphaFoldDB" id="A0A1G9HEW9"/>
<dbReference type="InterPro" id="IPR036271">
    <property type="entry name" value="Tet_transcr_reg_TetR-rel_C_sf"/>
</dbReference>
<evidence type="ECO:0000313" key="6">
    <source>
        <dbReference type="Proteomes" id="UP000198683"/>
    </source>
</evidence>
<dbReference type="InterPro" id="IPR009057">
    <property type="entry name" value="Homeodomain-like_sf"/>
</dbReference>
<dbReference type="InterPro" id="IPR050109">
    <property type="entry name" value="HTH-type_TetR-like_transc_reg"/>
</dbReference>
<accession>A0A1G9HEW9</accession>
<dbReference type="InterPro" id="IPR001647">
    <property type="entry name" value="HTH_TetR"/>
</dbReference>
<name>A0A1G9HEW9_9ACTN</name>
<dbReference type="PANTHER" id="PTHR30055:SF234">
    <property type="entry name" value="HTH-TYPE TRANSCRIPTIONAL REGULATOR BETI"/>
    <property type="match status" value="1"/>
</dbReference>
<gene>
    <name evidence="5" type="ORF">SAMN05421874_11610</name>
</gene>
<dbReference type="GO" id="GO:0003700">
    <property type="term" value="F:DNA-binding transcription factor activity"/>
    <property type="evidence" value="ECO:0007669"/>
    <property type="project" value="TreeGrafter"/>
</dbReference>
<proteinExistence type="predicted"/>
<evidence type="ECO:0000256" key="1">
    <source>
        <dbReference type="ARBA" id="ARBA00023015"/>
    </source>
</evidence>
<dbReference type="SUPFAM" id="SSF46689">
    <property type="entry name" value="Homeodomain-like"/>
    <property type="match status" value="1"/>
</dbReference>
<dbReference type="Gene3D" id="1.10.357.10">
    <property type="entry name" value="Tetracycline Repressor, domain 2"/>
    <property type="match status" value="1"/>
</dbReference>
<dbReference type="Pfam" id="PF00440">
    <property type="entry name" value="TetR_N"/>
    <property type="match status" value="1"/>
</dbReference>
<dbReference type="GO" id="GO:0000976">
    <property type="term" value="F:transcription cis-regulatory region binding"/>
    <property type="evidence" value="ECO:0007669"/>
    <property type="project" value="TreeGrafter"/>
</dbReference>
<keyword evidence="1" id="KW-0805">Transcription regulation</keyword>
<keyword evidence="2" id="KW-0238">DNA-binding</keyword>
<dbReference type="STRING" id="683260.SAMN05421874_11610"/>
<keyword evidence="6" id="KW-1185">Reference proteome</keyword>
<dbReference type="EMBL" id="FNFB01000016">
    <property type="protein sequence ID" value="SDL11561.1"/>
    <property type="molecule type" value="Genomic_DNA"/>
</dbReference>
<dbReference type="Gene3D" id="1.10.10.60">
    <property type="entry name" value="Homeodomain-like"/>
    <property type="match status" value="1"/>
</dbReference>